<proteinExistence type="predicted"/>
<sequence length="92" mass="10647">MLLSRLFFYEKFRSLNNYALICRLNGEKHKKKHTMNNFLKNLGILLIVLGTAVLVLSYVCNWLDYNWPNGIALLAIVVGIIVHIVMNKKIQD</sequence>
<reference evidence="1" key="1">
    <citation type="submission" date="2019-11" db="EMBL/GenBank/DDBJ databases">
        <authorList>
            <person name="Feng L."/>
        </authorList>
    </citation>
    <scope>NUCLEOTIDE SEQUENCE</scope>
    <source>
        <strain evidence="1">PclaraLFYP37</strain>
    </source>
</reference>
<organism evidence="1">
    <name type="scientific">Paraprevotella clara</name>
    <dbReference type="NCBI Taxonomy" id="454154"/>
    <lineage>
        <taxon>Bacteria</taxon>
        <taxon>Pseudomonadati</taxon>
        <taxon>Bacteroidota</taxon>
        <taxon>Bacteroidia</taxon>
        <taxon>Bacteroidales</taxon>
        <taxon>Prevotellaceae</taxon>
        <taxon>Paraprevotella</taxon>
    </lineage>
</organism>
<name>A0A6N3GIV6_9BACT</name>
<evidence type="ECO:0000313" key="1">
    <source>
        <dbReference type="EMBL" id="VYU63549.1"/>
    </source>
</evidence>
<dbReference type="AlphaFoldDB" id="A0A6N3GIV6"/>
<dbReference type="EMBL" id="CACRUT010000029">
    <property type="protein sequence ID" value="VYU63549.1"/>
    <property type="molecule type" value="Genomic_DNA"/>
</dbReference>
<accession>A0A6N3GIV6</accession>
<protein>
    <submittedName>
        <fullName evidence="1">Uncharacterized protein</fullName>
    </submittedName>
</protein>
<gene>
    <name evidence="1" type="ORF">PCLFYP37_03418</name>
</gene>